<gene>
    <name evidence="2" type="ORF">ACH5RR_039505</name>
</gene>
<keyword evidence="3" id="KW-1185">Reference proteome</keyword>
<evidence type="ECO:0000256" key="1">
    <source>
        <dbReference type="SAM" id="MobiDB-lite"/>
    </source>
</evidence>
<evidence type="ECO:0000313" key="3">
    <source>
        <dbReference type="Proteomes" id="UP001630127"/>
    </source>
</evidence>
<reference evidence="2 3" key="1">
    <citation type="submission" date="2024-11" db="EMBL/GenBank/DDBJ databases">
        <title>A near-complete genome assembly of Cinchona calisaya.</title>
        <authorList>
            <person name="Lian D.C."/>
            <person name="Zhao X.W."/>
            <person name="Wei L."/>
        </authorList>
    </citation>
    <scope>NUCLEOTIDE SEQUENCE [LARGE SCALE GENOMIC DNA]</scope>
    <source>
        <tissue evidence="2">Nenye</tissue>
    </source>
</reference>
<evidence type="ECO:0000313" key="2">
    <source>
        <dbReference type="EMBL" id="KAL3500412.1"/>
    </source>
</evidence>
<dbReference type="AlphaFoldDB" id="A0ABD2XYF2"/>
<organism evidence="2 3">
    <name type="scientific">Cinchona calisaya</name>
    <dbReference type="NCBI Taxonomy" id="153742"/>
    <lineage>
        <taxon>Eukaryota</taxon>
        <taxon>Viridiplantae</taxon>
        <taxon>Streptophyta</taxon>
        <taxon>Embryophyta</taxon>
        <taxon>Tracheophyta</taxon>
        <taxon>Spermatophyta</taxon>
        <taxon>Magnoliopsida</taxon>
        <taxon>eudicotyledons</taxon>
        <taxon>Gunneridae</taxon>
        <taxon>Pentapetalae</taxon>
        <taxon>asterids</taxon>
        <taxon>lamiids</taxon>
        <taxon>Gentianales</taxon>
        <taxon>Rubiaceae</taxon>
        <taxon>Cinchonoideae</taxon>
        <taxon>Cinchoneae</taxon>
        <taxon>Cinchona</taxon>
    </lineage>
</organism>
<name>A0ABD2XYF2_9GENT</name>
<proteinExistence type="predicted"/>
<dbReference type="EMBL" id="JBJUIK010000016">
    <property type="protein sequence ID" value="KAL3500412.1"/>
    <property type="molecule type" value="Genomic_DNA"/>
</dbReference>
<sequence length="106" mass="11449">MGETVVEEETPKLVEEPTDSPQNLGIQTPNPLQDGVENSNLKGIENLTKSVEIKLTGSKKITNQQPNSSHTPISCISLQNGVGNSNLEGIENPTKSVEMVLLVQRI</sequence>
<accession>A0ABD2XYF2</accession>
<feature type="region of interest" description="Disordered" evidence="1">
    <location>
        <begin position="1"/>
        <end position="36"/>
    </location>
</feature>
<comment type="caution">
    <text evidence="2">The sequence shown here is derived from an EMBL/GenBank/DDBJ whole genome shotgun (WGS) entry which is preliminary data.</text>
</comment>
<protein>
    <submittedName>
        <fullName evidence="2">Uncharacterized protein</fullName>
    </submittedName>
</protein>
<feature type="compositionally biased region" description="Polar residues" evidence="1">
    <location>
        <begin position="19"/>
        <end position="36"/>
    </location>
</feature>
<dbReference type="Proteomes" id="UP001630127">
    <property type="component" value="Unassembled WGS sequence"/>
</dbReference>